<evidence type="ECO:0000313" key="2">
    <source>
        <dbReference type="EMBL" id="TMQ51800.1"/>
    </source>
</evidence>
<gene>
    <name evidence="2" type="ORF">E6K73_04710</name>
</gene>
<evidence type="ECO:0008006" key="4">
    <source>
        <dbReference type="Google" id="ProtNLM"/>
    </source>
</evidence>
<evidence type="ECO:0000313" key="3">
    <source>
        <dbReference type="Proteomes" id="UP000320184"/>
    </source>
</evidence>
<evidence type="ECO:0000256" key="1">
    <source>
        <dbReference type="SAM" id="MobiDB-lite"/>
    </source>
</evidence>
<name>A0A538SKA0_UNCEI</name>
<dbReference type="InterPro" id="IPR029063">
    <property type="entry name" value="SAM-dependent_MTases_sf"/>
</dbReference>
<sequence length="189" mass="21280">MEGLSAGELRSPAAPLPSPYDDGALRDFSLPRRYTLVTIPFNAFLHNLTTEDQLATLCRCRDHLAPGGALVVHASLFTSPEILSSTNTPILELETVDPGTGHTLQHYDTRSIDPVNQIQHSTNEVRELDRDGPLVSSRRTETAVRWVNRAEFELLLRVAGFTRWELYGGFRREPLDVEHQQMVAFAWKD</sequence>
<dbReference type="SUPFAM" id="SSF53335">
    <property type="entry name" value="S-adenosyl-L-methionine-dependent methyltransferases"/>
    <property type="match status" value="1"/>
</dbReference>
<accession>A0A538SKA0</accession>
<feature type="region of interest" description="Disordered" evidence="1">
    <location>
        <begin position="1"/>
        <end position="21"/>
    </location>
</feature>
<comment type="caution">
    <text evidence="2">The sequence shown here is derived from an EMBL/GenBank/DDBJ whole genome shotgun (WGS) entry which is preliminary data.</text>
</comment>
<dbReference type="Proteomes" id="UP000320184">
    <property type="component" value="Unassembled WGS sequence"/>
</dbReference>
<protein>
    <recommendedName>
        <fullName evidence="4">Class I SAM-dependent methyltransferase</fullName>
    </recommendedName>
</protein>
<dbReference type="Gene3D" id="3.40.50.150">
    <property type="entry name" value="Vaccinia Virus protein VP39"/>
    <property type="match status" value="1"/>
</dbReference>
<dbReference type="EMBL" id="VBOT01000053">
    <property type="protein sequence ID" value="TMQ51800.1"/>
    <property type="molecule type" value="Genomic_DNA"/>
</dbReference>
<organism evidence="2 3">
    <name type="scientific">Eiseniibacteriota bacterium</name>
    <dbReference type="NCBI Taxonomy" id="2212470"/>
    <lineage>
        <taxon>Bacteria</taxon>
        <taxon>Candidatus Eiseniibacteriota</taxon>
    </lineage>
</organism>
<reference evidence="2 3" key="1">
    <citation type="journal article" date="2019" name="Nat. Microbiol.">
        <title>Mediterranean grassland soil C-N compound turnover is dependent on rainfall and depth, and is mediated by genomically divergent microorganisms.</title>
        <authorList>
            <person name="Diamond S."/>
            <person name="Andeer P.F."/>
            <person name="Li Z."/>
            <person name="Crits-Christoph A."/>
            <person name="Burstein D."/>
            <person name="Anantharaman K."/>
            <person name="Lane K.R."/>
            <person name="Thomas B.C."/>
            <person name="Pan C."/>
            <person name="Northen T.R."/>
            <person name="Banfield J.F."/>
        </authorList>
    </citation>
    <scope>NUCLEOTIDE SEQUENCE [LARGE SCALE GENOMIC DNA]</scope>
    <source>
        <strain evidence="2">WS_3</strain>
    </source>
</reference>
<proteinExistence type="predicted"/>
<dbReference type="Gene3D" id="2.20.130.10">
    <property type="entry name" value="CAC2371-like domains"/>
    <property type="match status" value="1"/>
</dbReference>
<dbReference type="AlphaFoldDB" id="A0A538SKA0"/>